<feature type="signal peptide" evidence="2">
    <location>
        <begin position="1"/>
        <end position="21"/>
    </location>
</feature>
<keyword evidence="1" id="KW-0812">Transmembrane</keyword>
<protein>
    <submittedName>
        <fullName evidence="4">Uncharacterized protein LOC109267484</fullName>
    </submittedName>
</protein>
<feature type="transmembrane region" description="Helical" evidence="1">
    <location>
        <begin position="633"/>
        <end position="663"/>
    </location>
</feature>
<dbReference type="GeneID" id="109267484"/>
<sequence>MKISNAIYWKIIIICLWGSETHPVCIPPTPPLLGLNDGTPLVEAANLTFIEGDRVLKYDLEYGNFTIWHWDNSHTLNLPKGQPFSGYLFIKLNQSHKYWTEILPNNETGRELYNSNKKIHCIAIDIDDKEIKKVPGYEDRDIAAGCVTCHSTACPNSLLPCQCGWKANNTLFLKVQWWTQVPMENITVRPGRLWEPLWQTQTTAYLGVSWILLSLTWDTQRFWVDTYYPNCSHSLDLQRKQHLWWIQQYWPENKKIMKKDLIGRLGTGLRILGQAEFAANEEQHNLEKDSLSKIGHVEGTLFQEEGKGWEVLLKENEAIVGWISKTRETLQRHFQTQTWERACVLTQKGLLTMLKQMESEVAMRRWPTLMNAEVETQKLWPMYGSPKLWKIINGSCNLRRCFLKAHVPRMDHANSYPIVQLAGIGTILNQTRILPVGSRWAVMPNESAWAAISLSNCEERNKIWLCPQQKWNPDFTQVWPLVSTPITNSIWYMGRGKFCWEGKQGEIVDTESFTCEHMYHVLNHTGVWCNTGTVGRIHLQKSNKTYSNLDIKDQSFLEIELNMPHGVVPMETGWPKEELRIEGRELIQVLNYSNQQYHKIETNMEEGGKTIVKFIKQYDQTCQRYFGWLQCIFLSYGVASSLGGIAFGILMLVGLIVFLYVICRCCRICQKNKTSKKFC</sequence>
<reference evidence="4" key="1">
    <citation type="submission" date="2025-08" db="UniProtKB">
        <authorList>
            <consortium name="RefSeq"/>
        </authorList>
    </citation>
    <scope>IDENTIFICATION</scope>
    <source>
        <tissue evidence="4">Whole blood</tissue>
    </source>
</reference>
<organism evidence="3 4">
    <name type="scientific">Panthera pardus</name>
    <name type="common">Leopard</name>
    <name type="synonym">Felis pardus</name>
    <dbReference type="NCBI Taxonomy" id="9691"/>
    <lineage>
        <taxon>Eukaryota</taxon>
        <taxon>Metazoa</taxon>
        <taxon>Chordata</taxon>
        <taxon>Craniata</taxon>
        <taxon>Vertebrata</taxon>
        <taxon>Euteleostomi</taxon>
        <taxon>Mammalia</taxon>
        <taxon>Eutheria</taxon>
        <taxon>Laurasiatheria</taxon>
        <taxon>Carnivora</taxon>
        <taxon>Feliformia</taxon>
        <taxon>Felidae</taxon>
        <taxon>Pantherinae</taxon>
        <taxon>Panthera</taxon>
    </lineage>
</organism>
<evidence type="ECO:0000313" key="3">
    <source>
        <dbReference type="Proteomes" id="UP001165780"/>
    </source>
</evidence>
<proteinExistence type="predicted"/>
<feature type="chain" id="PRO_5040861409" evidence="2">
    <location>
        <begin position="22"/>
        <end position="679"/>
    </location>
</feature>
<dbReference type="RefSeq" id="XP_053763064.1">
    <property type="nucleotide sequence ID" value="XM_053907089.1"/>
</dbReference>
<dbReference type="AlphaFoldDB" id="A0A9W2VWQ0"/>
<gene>
    <name evidence="4" type="primary">LOC109267484</name>
</gene>
<accession>A0A9W2VWQ0</accession>
<keyword evidence="2" id="KW-0732">Signal</keyword>
<keyword evidence="1" id="KW-0472">Membrane</keyword>
<evidence type="ECO:0000313" key="4">
    <source>
        <dbReference type="RefSeq" id="XP_053763064.1"/>
    </source>
</evidence>
<evidence type="ECO:0000256" key="2">
    <source>
        <dbReference type="SAM" id="SignalP"/>
    </source>
</evidence>
<keyword evidence="1" id="KW-1133">Transmembrane helix</keyword>
<keyword evidence="3" id="KW-1185">Reference proteome</keyword>
<name>A0A9W2VWQ0_PANPR</name>
<dbReference type="Proteomes" id="UP001165780">
    <property type="component" value="Unplaced"/>
</dbReference>
<evidence type="ECO:0000256" key="1">
    <source>
        <dbReference type="SAM" id="Phobius"/>
    </source>
</evidence>